<feature type="compositionally biased region" description="Low complexity" evidence="1">
    <location>
        <begin position="309"/>
        <end position="330"/>
    </location>
</feature>
<organism evidence="2 3">
    <name type="scientific">Chionoecetes opilio</name>
    <name type="common">Atlantic snow crab</name>
    <name type="synonym">Cancer opilio</name>
    <dbReference type="NCBI Taxonomy" id="41210"/>
    <lineage>
        <taxon>Eukaryota</taxon>
        <taxon>Metazoa</taxon>
        <taxon>Ecdysozoa</taxon>
        <taxon>Arthropoda</taxon>
        <taxon>Crustacea</taxon>
        <taxon>Multicrustacea</taxon>
        <taxon>Malacostraca</taxon>
        <taxon>Eumalacostraca</taxon>
        <taxon>Eucarida</taxon>
        <taxon>Decapoda</taxon>
        <taxon>Pleocyemata</taxon>
        <taxon>Brachyura</taxon>
        <taxon>Eubrachyura</taxon>
        <taxon>Majoidea</taxon>
        <taxon>Majidae</taxon>
        <taxon>Chionoecetes</taxon>
    </lineage>
</organism>
<feature type="region of interest" description="Disordered" evidence="1">
    <location>
        <begin position="243"/>
        <end position="330"/>
    </location>
</feature>
<dbReference type="EMBL" id="JACEEZ010001139">
    <property type="protein sequence ID" value="KAG0729463.1"/>
    <property type="molecule type" value="Genomic_DNA"/>
</dbReference>
<feature type="region of interest" description="Disordered" evidence="1">
    <location>
        <begin position="74"/>
        <end position="120"/>
    </location>
</feature>
<evidence type="ECO:0000256" key="1">
    <source>
        <dbReference type="SAM" id="MobiDB-lite"/>
    </source>
</evidence>
<protein>
    <submittedName>
        <fullName evidence="2">Uncharacterized protein</fullName>
    </submittedName>
</protein>
<feature type="region of interest" description="Disordered" evidence="1">
    <location>
        <begin position="381"/>
        <end position="406"/>
    </location>
</feature>
<feature type="compositionally biased region" description="Polar residues" evidence="1">
    <location>
        <begin position="147"/>
        <end position="160"/>
    </location>
</feature>
<accession>A0A8J4YLP3</accession>
<dbReference type="Proteomes" id="UP000770661">
    <property type="component" value="Unassembled WGS sequence"/>
</dbReference>
<comment type="caution">
    <text evidence="2">The sequence shown here is derived from an EMBL/GenBank/DDBJ whole genome shotgun (WGS) entry which is preliminary data.</text>
</comment>
<evidence type="ECO:0000313" key="3">
    <source>
        <dbReference type="Proteomes" id="UP000770661"/>
    </source>
</evidence>
<dbReference type="AlphaFoldDB" id="A0A8J4YLP3"/>
<feature type="compositionally biased region" description="Basic and acidic residues" evidence="1">
    <location>
        <begin position="297"/>
        <end position="307"/>
    </location>
</feature>
<feature type="region of interest" description="Disordered" evidence="1">
    <location>
        <begin position="147"/>
        <end position="177"/>
    </location>
</feature>
<name>A0A8J4YLP3_CHIOP</name>
<gene>
    <name evidence="2" type="ORF">GWK47_030287</name>
</gene>
<reference evidence="2" key="1">
    <citation type="submission" date="2020-07" db="EMBL/GenBank/DDBJ databases">
        <title>The High-quality genome of the commercially important snow crab, Chionoecetes opilio.</title>
        <authorList>
            <person name="Jeong J.-H."/>
            <person name="Ryu S."/>
        </authorList>
    </citation>
    <scope>NUCLEOTIDE SEQUENCE</scope>
    <source>
        <strain evidence="2">MADBK_172401_WGS</strain>
        <tissue evidence="2">Digestive gland</tissue>
    </source>
</reference>
<keyword evidence="3" id="KW-1185">Reference proteome</keyword>
<proteinExistence type="predicted"/>
<dbReference type="OrthoDB" id="6375874at2759"/>
<evidence type="ECO:0000313" key="2">
    <source>
        <dbReference type="EMBL" id="KAG0729463.1"/>
    </source>
</evidence>
<sequence length="472" mass="52132">MPLAPLRTPASRSMKDSYRMLHLPPFHLVRLSQPQVRLIIEIMELNCTIADREHRKWEAAVPLPNNPYSPERLAHRLSHSRPPDHPRYTRHAPPVEFSGDSTNDLDPSLQEGMPPRADLNRYSRDYYVPSSTNRNAAKNRINLASHQNHTQDNSLTSKPHLTNGCHSLPSPSPQVTSNGQVCSPVLHMHAQAPCIATDLAECSKTPLSLPEASISLHSSPPVSHCSAVHAFGNTSSTTVTYKGLEISSGSPGKVDSSIIDRFDRGKVTPPSPSLTHRPNRSAWESKRPSSFTLSTARDSHSSSDGKVKPSGSQSSLSSCQSSPLSSLVSPLLPESPGIGRLEGDLIHRSVTRLSFRARQATKEFSLNPLYEDEVRPMGDDTVETHHPSQRAIPDTPITTHPSEPSSDYYSSYESLPYLSSFSREGSLRLPKPQVTEEVFESLSDMGGSVRLKKNKSPLKPWGSFKHKRDMMF</sequence>